<dbReference type="AlphaFoldDB" id="A0A4S4MPY0"/>
<name>A0A4S4MPY0_9APHY</name>
<evidence type="ECO:0000313" key="4">
    <source>
        <dbReference type="Proteomes" id="UP000308730"/>
    </source>
</evidence>
<sequence length="291" mass="31817">MKPRDYCCCAIPLVNAGIYTVLVEQFTLGIVAGTLAVATPQIVGAATFSFAKWIFAIICYVGAAIQLFGFFGVLQERPIMYRRYTTLHLLIMVAGFSVAAVWIAISAARHKQAKSACQATFFAVSTTDLGDTLCNIFPWVDIGLMGGLWALLAAVQLYFYFVLSSYGTGQRLDHEKYDSMYDPTKPLTSDIPLNNRGWDAQPSNEVIGQAGYHSKQASFSSVYTDKQQQAQDFGGYGQAATYPPNFPNYAHTQDPGPTPFANEYYATEGGPEPVQPHPGTSLSIESSQHRS</sequence>
<feature type="transmembrane region" description="Helical" evidence="2">
    <location>
        <begin position="86"/>
        <end position="105"/>
    </location>
</feature>
<keyword evidence="2" id="KW-0812">Transmembrane</keyword>
<feature type="transmembrane region" description="Helical" evidence="2">
    <location>
        <begin position="142"/>
        <end position="163"/>
    </location>
</feature>
<feature type="compositionally biased region" description="Polar residues" evidence="1">
    <location>
        <begin position="278"/>
        <end position="291"/>
    </location>
</feature>
<feature type="region of interest" description="Disordered" evidence="1">
    <location>
        <begin position="244"/>
        <end position="291"/>
    </location>
</feature>
<feature type="transmembrane region" description="Helical" evidence="2">
    <location>
        <begin position="53"/>
        <end position="74"/>
    </location>
</feature>
<keyword evidence="2" id="KW-1133">Transmembrane helix</keyword>
<reference evidence="3 4" key="1">
    <citation type="submission" date="2019-02" db="EMBL/GenBank/DDBJ databases">
        <title>Genome sequencing of the rare red list fungi Antrodiella citrinella (Flaviporus citrinellus).</title>
        <authorList>
            <person name="Buettner E."/>
            <person name="Kellner H."/>
        </authorList>
    </citation>
    <scope>NUCLEOTIDE SEQUENCE [LARGE SCALE GENOMIC DNA]</scope>
    <source>
        <strain evidence="3 4">DSM 108506</strain>
    </source>
</reference>
<comment type="caution">
    <text evidence="3">The sequence shown here is derived from an EMBL/GenBank/DDBJ whole genome shotgun (WGS) entry which is preliminary data.</text>
</comment>
<evidence type="ECO:0000256" key="2">
    <source>
        <dbReference type="SAM" id="Phobius"/>
    </source>
</evidence>
<organism evidence="3 4">
    <name type="scientific">Antrodiella citrinella</name>
    <dbReference type="NCBI Taxonomy" id="2447956"/>
    <lineage>
        <taxon>Eukaryota</taxon>
        <taxon>Fungi</taxon>
        <taxon>Dikarya</taxon>
        <taxon>Basidiomycota</taxon>
        <taxon>Agaricomycotina</taxon>
        <taxon>Agaricomycetes</taxon>
        <taxon>Polyporales</taxon>
        <taxon>Steccherinaceae</taxon>
        <taxon>Antrodiella</taxon>
    </lineage>
</organism>
<evidence type="ECO:0000313" key="3">
    <source>
        <dbReference type="EMBL" id="THH28072.1"/>
    </source>
</evidence>
<keyword evidence="4" id="KW-1185">Reference proteome</keyword>
<dbReference type="EMBL" id="SGPM01000204">
    <property type="protein sequence ID" value="THH28072.1"/>
    <property type="molecule type" value="Genomic_DNA"/>
</dbReference>
<dbReference type="Proteomes" id="UP000308730">
    <property type="component" value="Unassembled WGS sequence"/>
</dbReference>
<gene>
    <name evidence="3" type="ORF">EUX98_g6123</name>
</gene>
<proteinExistence type="predicted"/>
<keyword evidence="2" id="KW-0472">Membrane</keyword>
<evidence type="ECO:0000256" key="1">
    <source>
        <dbReference type="SAM" id="MobiDB-lite"/>
    </source>
</evidence>
<accession>A0A4S4MPY0</accession>
<protein>
    <submittedName>
        <fullName evidence="3">Uncharacterized protein</fullName>
    </submittedName>
</protein>
<dbReference type="OrthoDB" id="2552042at2759"/>